<evidence type="ECO:0000256" key="1">
    <source>
        <dbReference type="ARBA" id="ARBA00004370"/>
    </source>
</evidence>
<keyword evidence="3" id="KW-0472">Membrane</keyword>
<feature type="chain" id="PRO_5034579309" description="Immunoglobulin domain-containing protein" evidence="4">
    <location>
        <begin position="20"/>
        <end position="204"/>
    </location>
</feature>
<organism evidence="6 7">
    <name type="scientific">Calidris pygmaea</name>
    <name type="common">Spoon-billed sandpiper</name>
    <dbReference type="NCBI Taxonomy" id="425635"/>
    <lineage>
        <taxon>Eukaryota</taxon>
        <taxon>Metazoa</taxon>
        <taxon>Chordata</taxon>
        <taxon>Craniata</taxon>
        <taxon>Vertebrata</taxon>
        <taxon>Euteleostomi</taxon>
        <taxon>Archelosauria</taxon>
        <taxon>Archosauria</taxon>
        <taxon>Dinosauria</taxon>
        <taxon>Saurischia</taxon>
        <taxon>Theropoda</taxon>
        <taxon>Coelurosauria</taxon>
        <taxon>Aves</taxon>
        <taxon>Neognathae</taxon>
        <taxon>Neoaves</taxon>
        <taxon>Charadriiformes</taxon>
        <taxon>Scolopacidae</taxon>
        <taxon>Calidris</taxon>
    </lineage>
</organism>
<dbReference type="CDD" id="cd05716">
    <property type="entry name" value="IgV_pIgR_like"/>
    <property type="match status" value="1"/>
</dbReference>
<dbReference type="InterPro" id="IPR013783">
    <property type="entry name" value="Ig-like_fold"/>
</dbReference>
<reference evidence="6" key="2">
    <citation type="submission" date="2025-09" db="UniProtKB">
        <authorList>
            <consortium name="Ensembl"/>
        </authorList>
    </citation>
    <scope>IDENTIFICATION</scope>
</reference>
<dbReference type="AlphaFoldDB" id="A0A8C3KQK7"/>
<dbReference type="Ensembl" id="ENSCPGT00000029797.1">
    <property type="protein sequence ID" value="ENSCPGP00000027300.1"/>
    <property type="gene ID" value="ENSCPGG00000018801.1"/>
</dbReference>
<feature type="domain" description="Immunoglobulin" evidence="5">
    <location>
        <begin position="25"/>
        <end position="128"/>
    </location>
</feature>
<evidence type="ECO:0000256" key="4">
    <source>
        <dbReference type="SAM" id="SignalP"/>
    </source>
</evidence>
<dbReference type="SMART" id="SM00409">
    <property type="entry name" value="IG"/>
    <property type="match status" value="1"/>
</dbReference>
<dbReference type="Gene3D" id="2.60.40.10">
    <property type="entry name" value="Immunoglobulins"/>
    <property type="match status" value="1"/>
</dbReference>
<evidence type="ECO:0000256" key="2">
    <source>
        <dbReference type="ARBA" id="ARBA00022692"/>
    </source>
</evidence>
<accession>A0A8C3KQK7</accession>
<dbReference type="PANTHER" id="PTHR11860:SF49">
    <property type="entry name" value="HIGH AFFINITY IMMUNOGLOBULIN ALPHA AND IMMUNOGLOBULIN MU FC RECEPTOR"/>
    <property type="match status" value="1"/>
</dbReference>
<sequence>PTVVQWGLWLGHCYALARLCTLYGSRFLMGEVGGSITHQCFYSITPANKHDRKYWCKIARSGICYTVISTTGYTSNHHAGRVSLKDVPQNGTFAVTLTELKKNDTGIYRCGIGTSNRDLYVSLNLTVSEGRMLAGERGVPTLPAAPLVESGPGTDAGASVQSRRCSLEGQLYLKTHNFLEKLLFFFFFKYVSPKKQMKEMEIQG</sequence>
<dbReference type="Proteomes" id="UP000694419">
    <property type="component" value="Unplaced"/>
</dbReference>
<evidence type="ECO:0000259" key="5">
    <source>
        <dbReference type="SMART" id="SM00409"/>
    </source>
</evidence>
<dbReference type="PANTHER" id="PTHR11860">
    <property type="entry name" value="POLYMERIC-IMMUNOGLOBULIN RECEPTOR"/>
    <property type="match status" value="1"/>
</dbReference>
<evidence type="ECO:0000313" key="6">
    <source>
        <dbReference type="Ensembl" id="ENSCPGP00000027300.1"/>
    </source>
</evidence>
<dbReference type="GO" id="GO:0005886">
    <property type="term" value="C:plasma membrane"/>
    <property type="evidence" value="ECO:0007669"/>
    <property type="project" value="TreeGrafter"/>
</dbReference>
<evidence type="ECO:0000313" key="7">
    <source>
        <dbReference type="Proteomes" id="UP000694419"/>
    </source>
</evidence>
<dbReference type="InterPro" id="IPR050671">
    <property type="entry name" value="CD300_family_receptors"/>
</dbReference>
<protein>
    <recommendedName>
        <fullName evidence="5">Immunoglobulin domain-containing protein</fullName>
    </recommendedName>
</protein>
<comment type="subcellular location">
    <subcellularLocation>
        <location evidence="1">Membrane</location>
    </subcellularLocation>
</comment>
<keyword evidence="7" id="KW-1185">Reference proteome</keyword>
<dbReference type="Pfam" id="PF07686">
    <property type="entry name" value="V-set"/>
    <property type="match status" value="1"/>
</dbReference>
<keyword evidence="2" id="KW-0812">Transmembrane</keyword>
<name>A0A8C3KQK7_9CHAR</name>
<evidence type="ECO:0000256" key="3">
    <source>
        <dbReference type="ARBA" id="ARBA00023136"/>
    </source>
</evidence>
<dbReference type="GO" id="GO:0004888">
    <property type="term" value="F:transmembrane signaling receptor activity"/>
    <property type="evidence" value="ECO:0007669"/>
    <property type="project" value="TreeGrafter"/>
</dbReference>
<reference evidence="6" key="1">
    <citation type="submission" date="2025-08" db="UniProtKB">
        <authorList>
            <consortium name="Ensembl"/>
        </authorList>
    </citation>
    <scope>IDENTIFICATION</scope>
</reference>
<feature type="signal peptide" evidence="4">
    <location>
        <begin position="1"/>
        <end position="19"/>
    </location>
</feature>
<dbReference type="InterPro" id="IPR013106">
    <property type="entry name" value="Ig_V-set"/>
</dbReference>
<keyword evidence="4" id="KW-0732">Signal</keyword>
<dbReference type="InterPro" id="IPR003599">
    <property type="entry name" value="Ig_sub"/>
</dbReference>
<dbReference type="SUPFAM" id="SSF48726">
    <property type="entry name" value="Immunoglobulin"/>
    <property type="match status" value="1"/>
</dbReference>
<proteinExistence type="predicted"/>
<dbReference type="InterPro" id="IPR036179">
    <property type="entry name" value="Ig-like_dom_sf"/>
</dbReference>